<proteinExistence type="predicted"/>
<dbReference type="RefSeq" id="WP_193741716.1">
    <property type="nucleotide sequence ID" value="NZ_JNAJ01000003.1"/>
</dbReference>
<evidence type="ECO:0000313" key="1">
    <source>
        <dbReference type="EMBL" id="KGF93547.1"/>
    </source>
</evidence>
<name>A0A0A1ZVF2_PROMR</name>
<comment type="caution">
    <text evidence="1">The sequence shown here is derived from an EMBL/GenBank/DDBJ whole genome shotgun (WGS) entry which is preliminary data.</text>
</comment>
<organism evidence="1 2">
    <name type="scientific">Prochlorococcus marinus str. MIT 9116</name>
    <dbReference type="NCBI Taxonomy" id="167544"/>
    <lineage>
        <taxon>Bacteria</taxon>
        <taxon>Bacillati</taxon>
        <taxon>Cyanobacteriota</taxon>
        <taxon>Cyanophyceae</taxon>
        <taxon>Synechococcales</taxon>
        <taxon>Prochlorococcaceae</taxon>
        <taxon>Prochlorococcus</taxon>
    </lineage>
</organism>
<protein>
    <submittedName>
        <fullName evidence="1">Uncharacterized protein</fullName>
    </submittedName>
</protein>
<evidence type="ECO:0000313" key="2">
    <source>
        <dbReference type="Proteomes" id="UP000030491"/>
    </source>
</evidence>
<sequence>MIILQRSKKTWSRNSLFNPYTNGISSYDLAYLSSKRGMRKKKIHLKNDSKKHFFAA</sequence>
<reference evidence="2" key="1">
    <citation type="journal article" date="2014" name="Sci. Data">
        <title>Genomes of diverse isolates of the marine cyanobacterium Prochlorococcus.</title>
        <authorList>
            <person name="Biller S."/>
            <person name="Berube P."/>
            <person name="Thompson J."/>
            <person name="Kelly L."/>
            <person name="Roggensack S."/>
            <person name="Awad L."/>
            <person name="Roache-Johnson K."/>
            <person name="Ding H."/>
            <person name="Giovannoni S.J."/>
            <person name="Moore L.R."/>
            <person name="Chisholm S.W."/>
        </authorList>
    </citation>
    <scope>NUCLEOTIDE SEQUENCE [LARGE SCALE GENOMIC DNA]</scope>
</reference>
<dbReference type="Proteomes" id="UP000030491">
    <property type="component" value="Unassembled WGS sequence"/>
</dbReference>
<accession>A0A0A1ZVF2</accession>
<gene>
    <name evidence="1" type="ORF">EU93_0176</name>
</gene>
<dbReference type="EMBL" id="JNAJ01000003">
    <property type="protein sequence ID" value="KGF93547.1"/>
    <property type="molecule type" value="Genomic_DNA"/>
</dbReference>
<dbReference type="AlphaFoldDB" id="A0A0A1ZVF2"/>